<dbReference type="Pfam" id="PF05552">
    <property type="entry name" value="MS_channel_1st_1"/>
    <property type="match status" value="3"/>
</dbReference>
<feature type="transmembrane region" description="Helical" evidence="2">
    <location>
        <begin position="56"/>
        <end position="77"/>
    </location>
</feature>
<evidence type="ECO:0000256" key="2">
    <source>
        <dbReference type="SAM" id="Phobius"/>
    </source>
</evidence>
<dbReference type="KEGG" id="noy:EXE57_14295"/>
<evidence type="ECO:0000313" key="3">
    <source>
        <dbReference type="EMBL" id="QBR93303.1"/>
    </source>
</evidence>
<keyword evidence="4" id="KW-1185">Reference proteome</keyword>
<dbReference type="PANTHER" id="PTHR30221:SF1">
    <property type="entry name" value="SMALL-CONDUCTANCE MECHANOSENSITIVE CHANNEL"/>
    <property type="match status" value="1"/>
</dbReference>
<keyword evidence="2" id="KW-0812">Transmembrane</keyword>
<dbReference type="OrthoDB" id="7616157at2"/>
<organism evidence="3 4">
    <name type="scientific">Nocardioides euryhalodurans</name>
    <dbReference type="NCBI Taxonomy" id="2518370"/>
    <lineage>
        <taxon>Bacteria</taxon>
        <taxon>Bacillati</taxon>
        <taxon>Actinomycetota</taxon>
        <taxon>Actinomycetes</taxon>
        <taxon>Propionibacteriales</taxon>
        <taxon>Nocardioidaceae</taxon>
        <taxon>Nocardioides</taxon>
    </lineage>
</organism>
<reference evidence="3 4" key="1">
    <citation type="submission" date="2019-03" db="EMBL/GenBank/DDBJ databases">
        <title>Three New Species of Nocardioides, Nocardioides euryhalodurans sp. nov., Nocardioides seonyuensis sp. nov. and Nocardioides eburneoflavus sp. nov., Iolated from Soil.</title>
        <authorList>
            <person name="Roh S.G."/>
            <person name="Lee C."/>
            <person name="Kim M.-K."/>
            <person name="Kim S.B."/>
        </authorList>
    </citation>
    <scope>NUCLEOTIDE SEQUENCE [LARGE SCALE GENOMIC DNA]</scope>
    <source>
        <strain evidence="3 4">MMS17-SY117</strain>
    </source>
</reference>
<evidence type="ECO:0000313" key="4">
    <source>
        <dbReference type="Proteomes" id="UP000294894"/>
    </source>
</evidence>
<feature type="transmembrane region" description="Helical" evidence="2">
    <location>
        <begin position="261"/>
        <end position="282"/>
    </location>
</feature>
<dbReference type="InterPro" id="IPR008910">
    <property type="entry name" value="MSC_TM_helix"/>
</dbReference>
<evidence type="ECO:0008006" key="5">
    <source>
        <dbReference type="Google" id="ProtNLM"/>
    </source>
</evidence>
<dbReference type="PANTHER" id="PTHR30221">
    <property type="entry name" value="SMALL-CONDUCTANCE MECHANOSENSITIVE CHANNEL"/>
    <property type="match status" value="1"/>
</dbReference>
<feature type="region of interest" description="Disordered" evidence="1">
    <location>
        <begin position="139"/>
        <end position="158"/>
    </location>
</feature>
<protein>
    <recommendedName>
        <fullName evidence="5">Mechanosensitive ion channel</fullName>
    </recommendedName>
</protein>
<gene>
    <name evidence="3" type="ORF">EXE57_14295</name>
</gene>
<dbReference type="RefSeq" id="WP_135078594.1">
    <property type="nucleotide sequence ID" value="NZ_CP038267.1"/>
</dbReference>
<dbReference type="GO" id="GO:0008381">
    <property type="term" value="F:mechanosensitive monoatomic ion channel activity"/>
    <property type="evidence" value="ECO:0007669"/>
    <property type="project" value="InterPro"/>
</dbReference>
<feature type="transmembrane region" description="Helical" evidence="2">
    <location>
        <begin position="329"/>
        <end position="349"/>
    </location>
</feature>
<feature type="transmembrane region" description="Helical" evidence="2">
    <location>
        <begin position="97"/>
        <end position="120"/>
    </location>
</feature>
<feature type="transmembrane region" description="Helical" evidence="2">
    <location>
        <begin position="15"/>
        <end position="36"/>
    </location>
</feature>
<keyword evidence="2" id="KW-0472">Membrane</keyword>
<dbReference type="Gene3D" id="1.10.287.1260">
    <property type="match status" value="2"/>
</dbReference>
<accession>A0A4P7GMQ6</accession>
<dbReference type="NCBIfam" id="NF033912">
    <property type="entry name" value="msc"/>
    <property type="match status" value="1"/>
</dbReference>
<sequence length="404" mass="41402">MTLDDFDVAGILTRVAAAVVILIVTWLIAKLIKTLLSKSLERVKVLQREDSSGQSLGQSLATIASLVVWLFGLIAILNLFALTEVVAPIQDLLQRVLAALPGIAGAAIIFFIGLVLARIVRQLVETSLRTAGADNWLGRTDEPAATSPGTTGTRAATTTTAPPLSRIAGQLVFALILIVVSISALQVLGIEAIAEPATQMLTLILNAIPSVIAAALLLGIGYLISRFVAPLLESTLQGLGTDRVLADLGAGGTTATPPSRVIARAVQVAIVLFFAVAATRVLGFPEVTRILDTVLEVAGGILLGVAIIAVGVFIANLAPRFVSGRAGQILRYATIALFVAIGLGSMGLADSIVNLAFGAIVVGGAAAAALAFGLGGREAAARQLQRLEARAEIESGSSAGGTTS</sequence>
<feature type="transmembrane region" description="Helical" evidence="2">
    <location>
        <begin position="171"/>
        <end position="194"/>
    </location>
</feature>
<keyword evidence="2" id="KW-1133">Transmembrane helix</keyword>
<dbReference type="Proteomes" id="UP000294894">
    <property type="component" value="Chromosome"/>
</dbReference>
<proteinExistence type="predicted"/>
<dbReference type="EMBL" id="CP038267">
    <property type="protein sequence ID" value="QBR93303.1"/>
    <property type="molecule type" value="Genomic_DNA"/>
</dbReference>
<dbReference type="InterPro" id="IPR045275">
    <property type="entry name" value="MscS_archaea/bacteria_type"/>
</dbReference>
<feature type="compositionally biased region" description="Low complexity" evidence="1">
    <location>
        <begin position="143"/>
        <end position="158"/>
    </location>
</feature>
<feature type="transmembrane region" description="Helical" evidence="2">
    <location>
        <begin position="294"/>
        <end position="317"/>
    </location>
</feature>
<name>A0A4P7GMQ6_9ACTN</name>
<feature type="transmembrane region" description="Helical" evidence="2">
    <location>
        <begin position="200"/>
        <end position="224"/>
    </location>
</feature>
<feature type="transmembrane region" description="Helical" evidence="2">
    <location>
        <begin position="355"/>
        <end position="376"/>
    </location>
</feature>
<dbReference type="AlphaFoldDB" id="A0A4P7GMQ6"/>
<evidence type="ECO:0000256" key="1">
    <source>
        <dbReference type="SAM" id="MobiDB-lite"/>
    </source>
</evidence>